<evidence type="ECO:0000313" key="2">
    <source>
        <dbReference type="EMBL" id="SVE57644.1"/>
    </source>
</evidence>
<reference evidence="2" key="1">
    <citation type="submission" date="2018-05" db="EMBL/GenBank/DDBJ databases">
        <authorList>
            <person name="Lanie J.A."/>
            <person name="Ng W.-L."/>
            <person name="Kazmierczak K.M."/>
            <person name="Andrzejewski T.M."/>
            <person name="Davidsen T.M."/>
            <person name="Wayne K.J."/>
            <person name="Tettelin H."/>
            <person name="Glass J.I."/>
            <person name="Rusch D."/>
            <person name="Podicherti R."/>
            <person name="Tsui H.-C.T."/>
            <person name="Winkler M.E."/>
        </authorList>
    </citation>
    <scope>NUCLEOTIDE SEQUENCE</scope>
</reference>
<name>A0A383EM27_9ZZZZ</name>
<feature type="non-terminal residue" evidence="2">
    <location>
        <position position="63"/>
    </location>
</feature>
<sequence length="63" mass="6762">MHDLLLKNVGQTESTATSDSFGDGVREEIAVHVVSSPGFLEESSAKYSLEGVLEVLPEEKGLE</sequence>
<organism evidence="2">
    <name type="scientific">marine metagenome</name>
    <dbReference type="NCBI Taxonomy" id="408172"/>
    <lineage>
        <taxon>unclassified sequences</taxon>
        <taxon>metagenomes</taxon>
        <taxon>ecological metagenomes</taxon>
    </lineage>
</organism>
<dbReference type="AlphaFoldDB" id="A0A383EM27"/>
<accession>A0A383EM27</accession>
<feature type="compositionally biased region" description="Polar residues" evidence="1">
    <location>
        <begin position="9"/>
        <end position="20"/>
    </location>
</feature>
<evidence type="ECO:0000256" key="1">
    <source>
        <dbReference type="SAM" id="MobiDB-lite"/>
    </source>
</evidence>
<dbReference type="EMBL" id="UINC01226950">
    <property type="protein sequence ID" value="SVE57644.1"/>
    <property type="molecule type" value="Genomic_DNA"/>
</dbReference>
<protein>
    <submittedName>
        <fullName evidence="2">Uncharacterized protein</fullName>
    </submittedName>
</protein>
<gene>
    <name evidence="2" type="ORF">METZ01_LOCUS510498</name>
</gene>
<feature type="region of interest" description="Disordered" evidence="1">
    <location>
        <begin position="1"/>
        <end position="21"/>
    </location>
</feature>
<proteinExistence type="predicted"/>